<dbReference type="OrthoDB" id="9799173at2"/>
<comment type="caution">
    <text evidence="2">The sequence shown here is derived from an EMBL/GenBank/DDBJ whole genome shotgun (WGS) entry which is preliminary data.</text>
</comment>
<proteinExistence type="predicted"/>
<evidence type="ECO:0000313" key="2">
    <source>
        <dbReference type="EMBL" id="OZC02408.1"/>
    </source>
</evidence>
<reference evidence="2 3" key="1">
    <citation type="submission" date="2016-11" db="EMBL/GenBank/DDBJ databases">
        <title>Study of marine rhodopsin-containing bacteria.</title>
        <authorList>
            <person name="Yoshizawa S."/>
            <person name="Kumagai Y."/>
            <person name="Kogure K."/>
        </authorList>
    </citation>
    <scope>NUCLEOTIDE SEQUENCE [LARGE SCALE GENOMIC DNA]</scope>
    <source>
        <strain evidence="2 3">SG-29</strain>
    </source>
</reference>
<accession>A0A259TXV8</accession>
<protein>
    <recommendedName>
        <fullName evidence="1">Antitoxin SocA-like Panacea domain-containing protein</fullName>
    </recommendedName>
</protein>
<gene>
    <name evidence="2" type="ORF">BSZ36_05110</name>
</gene>
<evidence type="ECO:0000313" key="3">
    <source>
        <dbReference type="Proteomes" id="UP000216446"/>
    </source>
</evidence>
<feature type="domain" description="Antitoxin SocA-like Panacea" evidence="1">
    <location>
        <begin position="28"/>
        <end position="121"/>
    </location>
</feature>
<evidence type="ECO:0000259" key="1">
    <source>
        <dbReference type="Pfam" id="PF13274"/>
    </source>
</evidence>
<dbReference type="Pfam" id="PF13274">
    <property type="entry name" value="SocA_Panacea"/>
    <property type="match status" value="1"/>
</dbReference>
<organism evidence="2 3">
    <name type="scientific">Rubricoccus marinus</name>
    <dbReference type="NCBI Taxonomy" id="716817"/>
    <lineage>
        <taxon>Bacteria</taxon>
        <taxon>Pseudomonadati</taxon>
        <taxon>Rhodothermota</taxon>
        <taxon>Rhodothermia</taxon>
        <taxon>Rhodothermales</taxon>
        <taxon>Rubricoccaceae</taxon>
        <taxon>Rubricoccus</taxon>
    </lineage>
</organism>
<dbReference type="Proteomes" id="UP000216446">
    <property type="component" value="Unassembled WGS sequence"/>
</dbReference>
<dbReference type="RefSeq" id="WP_094546639.1">
    <property type="nucleotide sequence ID" value="NZ_MQWB01000001.1"/>
</dbReference>
<dbReference type="InParanoid" id="A0A259TXV8"/>
<name>A0A259TXV8_9BACT</name>
<dbReference type="InterPro" id="IPR025272">
    <property type="entry name" value="SocA_Panacea"/>
</dbReference>
<sequence length="145" mass="16778">MHTASDIARYFIWRTEPEEGDVMTNLKLQKLLYYSQGLHLALREEPLFEDPIEAWQYGPVVPDVYHEYKQYGRGAIPEPEGFDLTDYDADVQEVLDEVFSVYGQYTATALMKFTHNEAPWKETERSAVITRDSIKAYFDTQVVGA</sequence>
<keyword evidence="3" id="KW-1185">Reference proteome</keyword>
<dbReference type="AlphaFoldDB" id="A0A259TXV8"/>
<dbReference type="EMBL" id="MQWB01000001">
    <property type="protein sequence ID" value="OZC02408.1"/>
    <property type="molecule type" value="Genomic_DNA"/>
</dbReference>